<sequence length="293" mass="32053">MGAQGDANQRTPANPAKAPWPSQTIPTEGLDGQASPSSVPWESSKWAHNWFPYWSFSPGHADCNAVSNAPYITSSHDHKSANLQGNRALTLPSLISATHSRASRTLPASDRGNMTTPSSTHPPPQQLGAIDDIIACSSSGSHTISKIERDISEDSGSKNEADDKKGMARSSLTQSRLELKRLASLGFEGLTDDQAAYYFGVLAIEKLLLPQLYLSYKRRKNSWGVKLTLYGQTIVRPHAYKTLEEAKAGTYRHTLRPLAADHPEWTAPVHPTEQSVTPCQDWVEILRGKRTGV</sequence>
<organism evidence="2 3">
    <name type="scientific">Aspergillus bertholletiae</name>
    <dbReference type="NCBI Taxonomy" id="1226010"/>
    <lineage>
        <taxon>Eukaryota</taxon>
        <taxon>Fungi</taxon>
        <taxon>Dikarya</taxon>
        <taxon>Ascomycota</taxon>
        <taxon>Pezizomycotina</taxon>
        <taxon>Eurotiomycetes</taxon>
        <taxon>Eurotiomycetidae</taxon>
        <taxon>Eurotiales</taxon>
        <taxon>Aspergillaceae</taxon>
        <taxon>Aspergillus</taxon>
        <taxon>Aspergillus subgen. Circumdati</taxon>
    </lineage>
</organism>
<name>A0A5N7B6W4_9EURO</name>
<feature type="region of interest" description="Disordered" evidence="1">
    <location>
        <begin position="1"/>
        <end position="41"/>
    </location>
</feature>
<feature type="region of interest" description="Disordered" evidence="1">
    <location>
        <begin position="99"/>
        <end position="127"/>
    </location>
</feature>
<evidence type="ECO:0000313" key="3">
    <source>
        <dbReference type="Proteomes" id="UP000326198"/>
    </source>
</evidence>
<dbReference type="Proteomes" id="UP000326198">
    <property type="component" value="Unassembled WGS sequence"/>
</dbReference>
<evidence type="ECO:0000313" key="2">
    <source>
        <dbReference type="EMBL" id="KAE8377436.1"/>
    </source>
</evidence>
<reference evidence="2 3" key="1">
    <citation type="submission" date="2019-04" db="EMBL/GenBank/DDBJ databases">
        <title>Friends and foes A comparative genomics studyof 23 Aspergillus species from section Flavi.</title>
        <authorList>
            <consortium name="DOE Joint Genome Institute"/>
            <person name="Kjaerbolling I."/>
            <person name="Vesth T."/>
            <person name="Frisvad J.C."/>
            <person name="Nybo J.L."/>
            <person name="Theobald S."/>
            <person name="Kildgaard S."/>
            <person name="Isbrandt T."/>
            <person name="Kuo A."/>
            <person name="Sato A."/>
            <person name="Lyhne E.K."/>
            <person name="Kogle M.E."/>
            <person name="Wiebenga A."/>
            <person name="Kun R.S."/>
            <person name="Lubbers R.J."/>
            <person name="Makela M.R."/>
            <person name="Barry K."/>
            <person name="Chovatia M."/>
            <person name="Clum A."/>
            <person name="Daum C."/>
            <person name="Haridas S."/>
            <person name="He G."/>
            <person name="LaButti K."/>
            <person name="Lipzen A."/>
            <person name="Mondo S."/>
            <person name="Riley R."/>
            <person name="Salamov A."/>
            <person name="Simmons B.A."/>
            <person name="Magnuson J.K."/>
            <person name="Henrissat B."/>
            <person name="Mortensen U.H."/>
            <person name="Larsen T.O."/>
            <person name="Devries R.P."/>
            <person name="Grigoriev I.V."/>
            <person name="Machida M."/>
            <person name="Baker S.E."/>
            <person name="Andersen M.R."/>
        </authorList>
    </citation>
    <scope>NUCLEOTIDE SEQUENCE [LARGE SCALE GENOMIC DNA]</scope>
    <source>
        <strain evidence="2 3">IBT 29228</strain>
    </source>
</reference>
<evidence type="ECO:0000256" key="1">
    <source>
        <dbReference type="SAM" id="MobiDB-lite"/>
    </source>
</evidence>
<keyword evidence="3" id="KW-1185">Reference proteome</keyword>
<dbReference type="EMBL" id="ML736223">
    <property type="protein sequence ID" value="KAE8377436.1"/>
    <property type="molecule type" value="Genomic_DNA"/>
</dbReference>
<feature type="region of interest" description="Disordered" evidence="1">
    <location>
        <begin position="146"/>
        <end position="170"/>
    </location>
</feature>
<feature type="compositionally biased region" description="Basic and acidic residues" evidence="1">
    <location>
        <begin position="146"/>
        <end position="166"/>
    </location>
</feature>
<feature type="compositionally biased region" description="Polar residues" evidence="1">
    <location>
        <begin position="1"/>
        <end position="12"/>
    </location>
</feature>
<dbReference type="AlphaFoldDB" id="A0A5N7B6W4"/>
<protein>
    <submittedName>
        <fullName evidence="2">Uncharacterized protein</fullName>
    </submittedName>
</protein>
<dbReference type="OrthoDB" id="4469495at2759"/>
<proteinExistence type="predicted"/>
<accession>A0A5N7B6W4</accession>
<gene>
    <name evidence="2" type="ORF">BDV26DRAFT_293161</name>
</gene>